<evidence type="ECO:0000256" key="8">
    <source>
        <dbReference type="SAM" id="Phobius"/>
    </source>
</evidence>
<sequence length="324" mass="35508">MSTELPVTKNAVMTEGMGAKMSVTENQASGLTPTGVDAATWRRVHPRRYGQWAAAVACVAFLGFVVWSLANAKIEWEIAREYLFEASIMEGLRATLVMTVLVSMAALALGTVIAVMTLSSNPVTKAAAAFYVYVFRGTPTLLQLLLWFNIALIYPTIAIPGLWSTDTVTFMTPFMAAFIGLSLADAAYTSEIIRGGILSIDPGQTEAAQAVGLSKPQIMRRIILPQAMRVIVPPFGNSVIGMLKYTSLAAVISYNELLRNAQIIYAVNTRVVELLMVCAFWYLVCVSVLSVIQHFVEKYFARGFGAQRNQTSFRLRMNQHTEGV</sequence>
<feature type="transmembrane region" description="Helical" evidence="8">
    <location>
        <begin position="170"/>
        <end position="188"/>
    </location>
</feature>
<dbReference type="Gene3D" id="1.10.3720.10">
    <property type="entry name" value="MetI-like"/>
    <property type="match status" value="1"/>
</dbReference>
<comment type="subcellular location">
    <subcellularLocation>
        <location evidence="1">Cell membrane</location>
        <topology evidence="1">Multi-pass membrane protein</topology>
    </subcellularLocation>
</comment>
<feature type="transmembrane region" description="Helical" evidence="8">
    <location>
        <begin position="274"/>
        <end position="292"/>
    </location>
</feature>
<dbReference type="PANTHER" id="PTHR30614">
    <property type="entry name" value="MEMBRANE COMPONENT OF AMINO ACID ABC TRANSPORTER"/>
    <property type="match status" value="1"/>
</dbReference>
<name>A0A2P2C4A0_9ZZZZ</name>
<dbReference type="GO" id="GO:0006865">
    <property type="term" value="P:amino acid transport"/>
    <property type="evidence" value="ECO:0007669"/>
    <property type="project" value="UniProtKB-KW"/>
</dbReference>
<keyword evidence="7 8" id="KW-0472">Membrane</keyword>
<dbReference type="PANTHER" id="PTHR30614:SF0">
    <property type="entry name" value="L-CYSTINE TRANSPORT SYSTEM PERMEASE PROTEIN TCYL"/>
    <property type="match status" value="1"/>
</dbReference>
<feature type="transmembrane region" description="Helical" evidence="8">
    <location>
        <begin position="52"/>
        <end position="74"/>
    </location>
</feature>
<dbReference type="InterPro" id="IPR043429">
    <property type="entry name" value="ArtM/GltK/GlnP/TcyL/YhdX-like"/>
</dbReference>
<evidence type="ECO:0000256" key="6">
    <source>
        <dbReference type="ARBA" id="ARBA00022989"/>
    </source>
</evidence>
<keyword evidence="3" id="KW-1003">Cell membrane</keyword>
<dbReference type="SUPFAM" id="SSF161098">
    <property type="entry name" value="MetI-like"/>
    <property type="match status" value="1"/>
</dbReference>
<feature type="domain" description="ABC transmembrane type-1" evidence="9">
    <location>
        <begin position="92"/>
        <end position="293"/>
    </location>
</feature>
<keyword evidence="5" id="KW-0029">Amino-acid transport</keyword>
<evidence type="ECO:0000313" key="10">
    <source>
        <dbReference type="EMBL" id="CUR56804.1"/>
    </source>
</evidence>
<dbReference type="InterPro" id="IPR010065">
    <property type="entry name" value="AA_ABC_transptr_permease_3TM"/>
</dbReference>
<evidence type="ECO:0000259" key="9">
    <source>
        <dbReference type="PROSITE" id="PS50928"/>
    </source>
</evidence>
<dbReference type="AlphaFoldDB" id="A0A2P2C4A0"/>
<protein>
    <submittedName>
        <fullName evidence="10">Polar amino acid ABC transporter inner membrane subunit (Modular protein)</fullName>
    </submittedName>
</protein>
<evidence type="ECO:0000256" key="1">
    <source>
        <dbReference type="ARBA" id="ARBA00004651"/>
    </source>
</evidence>
<dbReference type="InterPro" id="IPR035906">
    <property type="entry name" value="MetI-like_sf"/>
</dbReference>
<dbReference type="GO" id="GO:0022857">
    <property type="term" value="F:transmembrane transporter activity"/>
    <property type="evidence" value="ECO:0007669"/>
    <property type="project" value="InterPro"/>
</dbReference>
<accession>A0A2P2C4A0</accession>
<evidence type="ECO:0000256" key="5">
    <source>
        <dbReference type="ARBA" id="ARBA00022970"/>
    </source>
</evidence>
<dbReference type="InterPro" id="IPR000515">
    <property type="entry name" value="MetI-like"/>
</dbReference>
<evidence type="ECO:0000256" key="7">
    <source>
        <dbReference type="ARBA" id="ARBA00023136"/>
    </source>
</evidence>
<keyword evidence="4 8" id="KW-0812">Transmembrane</keyword>
<dbReference type="Pfam" id="PF00528">
    <property type="entry name" value="BPD_transp_1"/>
    <property type="match status" value="1"/>
</dbReference>
<feature type="transmembrane region" description="Helical" evidence="8">
    <location>
        <begin position="94"/>
        <end position="118"/>
    </location>
</feature>
<keyword evidence="6 8" id="KW-1133">Transmembrane helix</keyword>
<evidence type="ECO:0000256" key="4">
    <source>
        <dbReference type="ARBA" id="ARBA00022692"/>
    </source>
</evidence>
<dbReference type="FunFam" id="1.10.3720.10:FF:000006">
    <property type="entry name" value="Glutamate/aspartate ABC transporter, permease protein GltK"/>
    <property type="match status" value="1"/>
</dbReference>
<reference evidence="10" key="1">
    <citation type="submission" date="2015-08" db="EMBL/GenBank/DDBJ databases">
        <authorList>
            <person name="Babu N.S."/>
            <person name="Beckwith C.J."/>
            <person name="Beseler K.G."/>
            <person name="Brison A."/>
            <person name="Carone J.V."/>
            <person name="Caskin T.P."/>
            <person name="Diamond M."/>
            <person name="Durham M.E."/>
            <person name="Foxe J.M."/>
            <person name="Go M."/>
            <person name="Henderson B.A."/>
            <person name="Jones I.B."/>
            <person name="McGettigan J.A."/>
            <person name="Micheletti S.J."/>
            <person name="Nasrallah M.E."/>
            <person name="Ortiz D."/>
            <person name="Piller C.R."/>
            <person name="Privatt S.R."/>
            <person name="Schneider S.L."/>
            <person name="Sharp S."/>
            <person name="Smith T.C."/>
            <person name="Stanton J.D."/>
            <person name="Ullery H.E."/>
            <person name="Wilson R.J."/>
            <person name="Serrano M.G."/>
            <person name="Buck G."/>
            <person name="Lee V."/>
            <person name="Wang Y."/>
            <person name="Carvalho R."/>
            <person name="Voegtly L."/>
            <person name="Shi R."/>
            <person name="Duckworth R."/>
            <person name="Johnson A."/>
            <person name="Loviza R."/>
            <person name="Walstead R."/>
            <person name="Shah Z."/>
            <person name="Kiflezghi M."/>
            <person name="Wade K."/>
            <person name="Ball S.L."/>
            <person name="Bradley K.W."/>
            <person name="Asai D.J."/>
            <person name="Bowman C.A."/>
            <person name="Russell D.A."/>
            <person name="Pope W.H."/>
            <person name="Jacobs-Sera D."/>
            <person name="Hendrix R.W."/>
            <person name="Hatfull G.F."/>
        </authorList>
    </citation>
    <scope>NUCLEOTIDE SEQUENCE</scope>
</reference>
<dbReference type="GO" id="GO:0043190">
    <property type="term" value="C:ATP-binding cassette (ABC) transporter complex"/>
    <property type="evidence" value="ECO:0007669"/>
    <property type="project" value="InterPro"/>
</dbReference>
<keyword evidence="2" id="KW-0813">Transport</keyword>
<organism evidence="10">
    <name type="scientific">metagenome</name>
    <dbReference type="NCBI Taxonomy" id="256318"/>
    <lineage>
        <taxon>unclassified sequences</taxon>
        <taxon>metagenomes</taxon>
    </lineage>
</organism>
<dbReference type="CDD" id="cd06261">
    <property type="entry name" value="TM_PBP2"/>
    <property type="match status" value="1"/>
</dbReference>
<dbReference type="PROSITE" id="PS50928">
    <property type="entry name" value="ABC_TM1"/>
    <property type="match status" value="1"/>
</dbReference>
<proteinExistence type="predicted"/>
<evidence type="ECO:0000256" key="2">
    <source>
        <dbReference type="ARBA" id="ARBA00022448"/>
    </source>
</evidence>
<dbReference type="EMBL" id="CZKA01000030">
    <property type="protein sequence ID" value="CUR56804.1"/>
    <property type="molecule type" value="Genomic_DNA"/>
</dbReference>
<gene>
    <name evidence="10" type="ORF">NOCA2360065</name>
</gene>
<dbReference type="NCBIfam" id="TIGR01726">
    <property type="entry name" value="HEQRo_perm_3TM"/>
    <property type="match status" value="1"/>
</dbReference>
<evidence type="ECO:0000256" key="3">
    <source>
        <dbReference type="ARBA" id="ARBA00022475"/>
    </source>
</evidence>